<dbReference type="EC" id="3.5.1.-" evidence="1"/>
<dbReference type="EMBL" id="JBHSMJ010000040">
    <property type="protein sequence ID" value="MFC5452035.1"/>
    <property type="molecule type" value="Genomic_DNA"/>
</dbReference>
<dbReference type="GO" id="GO:0016787">
    <property type="term" value="F:hydrolase activity"/>
    <property type="evidence" value="ECO:0007669"/>
    <property type="project" value="UniProtKB-KW"/>
</dbReference>
<protein>
    <submittedName>
        <fullName evidence="1">PIG-L deacetylase family protein</fullName>
        <ecNumber evidence="1">3.5.1.-</ecNumber>
    </submittedName>
</protein>
<dbReference type="Pfam" id="PF02585">
    <property type="entry name" value="PIG-L"/>
    <property type="match status" value="1"/>
</dbReference>
<keyword evidence="1" id="KW-0378">Hydrolase</keyword>
<evidence type="ECO:0000313" key="2">
    <source>
        <dbReference type="Proteomes" id="UP001596044"/>
    </source>
</evidence>
<organism evidence="1 2">
    <name type="scientific">Paenibacillus aestuarii</name>
    <dbReference type="NCBI Taxonomy" id="516965"/>
    <lineage>
        <taxon>Bacteria</taxon>
        <taxon>Bacillati</taxon>
        <taxon>Bacillota</taxon>
        <taxon>Bacilli</taxon>
        <taxon>Bacillales</taxon>
        <taxon>Paenibacillaceae</taxon>
        <taxon>Paenibacillus</taxon>
    </lineage>
</organism>
<dbReference type="RefSeq" id="WP_270881011.1">
    <property type="nucleotide sequence ID" value="NZ_JAQFVF010000044.1"/>
</dbReference>
<accession>A0ABW0KFV9</accession>
<evidence type="ECO:0000313" key="1">
    <source>
        <dbReference type="EMBL" id="MFC5452035.1"/>
    </source>
</evidence>
<reference evidence="2" key="1">
    <citation type="journal article" date="2019" name="Int. J. Syst. Evol. Microbiol.">
        <title>The Global Catalogue of Microorganisms (GCM) 10K type strain sequencing project: providing services to taxonomists for standard genome sequencing and annotation.</title>
        <authorList>
            <consortium name="The Broad Institute Genomics Platform"/>
            <consortium name="The Broad Institute Genome Sequencing Center for Infectious Disease"/>
            <person name="Wu L."/>
            <person name="Ma J."/>
        </authorList>
    </citation>
    <scope>NUCLEOTIDE SEQUENCE [LARGE SCALE GENOMIC DNA]</scope>
    <source>
        <strain evidence="2">KACC 11904</strain>
    </source>
</reference>
<name>A0ABW0KFV9_9BACL</name>
<dbReference type="InterPro" id="IPR024078">
    <property type="entry name" value="LmbE-like_dom_sf"/>
</dbReference>
<sequence length="235" mass="26948">MSEKKLTILGIGGHVGDVELTAGGVMASHSLKGDRIVTLALTAGERGVPAGRDMQEYREQKVQEGKAFAEMLGGESIVFEIPDGELQDNDEMRFRVCDVIREVKPDVIITHFKNSMHKDHMTTHRIVNDARFYAALPTFEREKPAHFAAKLYYAENWEDAVDYKPYIYVDFNQEAFDLWVKAVSTHWFVTGSKSFPYLEYYKHLMRVRGIEARKEYAQTFMVPAETMRVLKSELV</sequence>
<keyword evidence="2" id="KW-1185">Reference proteome</keyword>
<gene>
    <name evidence="1" type="ORF">ACFPOG_27905</name>
</gene>
<proteinExistence type="predicted"/>
<dbReference type="InterPro" id="IPR003737">
    <property type="entry name" value="GlcNAc_PI_deacetylase-related"/>
</dbReference>
<dbReference type="Gene3D" id="3.40.50.10320">
    <property type="entry name" value="LmbE-like"/>
    <property type="match status" value="1"/>
</dbReference>
<comment type="caution">
    <text evidence="1">The sequence shown here is derived from an EMBL/GenBank/DDBJ whole genome shotgun (WGS) entry which is preliminary data.</text>
</comment>
<dbReference type="SUPFAM" id="SSF102588">
    <property type="entry name" value="LmbE-like"/>
    <property type="match status" value="1"/>
</dbReference>
<dbReference type="Proteomes" id="UP001596044">
    <property type="component" value="Unassembled WGS sequence"/>
</dbReference>